<comment type="cofactor">
    <cofactor evidence="8">
        <name>[4Fe-4S] cluster</name>
        <dbReference type="ChEBI" id="CHEBI:49883"/>
    </cofactor>
    <text evidence="8">Binds 2 [4Fe-4S] clusters. One cluster is coordinated with 3 cysteines and an exchangeable S-adenosyl-L-methionine.</text>
</comment>
<dbReference type="InterPro" id="IPR058240">
    <property type="entry name" value="rSAM_sf"/>
</dbReference>
<sequence length="477" mass="53785">MNPNSEIKGTFSFVSLGCPKNLVDSERMLGLLAQDGYVLVPDTKKADLVIINTCGFIDAARQESLTVIREMLDRKRAGELKGVVVAGCLAERQKEMLLEEVPDVDQVVGVFGREEIASVADRIMGDLHEQRTIFRPAPVQAQDDRARMRITPRHLAYLKVSEGCDRLCTFCAIPYMRGKHVTKPIEKVVAEARELAADGVRELNLVAQDMTYYGVDLYGRPRLAELLRELDQVEGVDWIRVLYNYPNHFTDELYEVLGSSQKILPYLDMPLQHINDRMLRMMNRRHTRKETETIITRLRASIPNLVLRTTFIVGFPGETEAEFQELREYIEATRFERLGVFPYSFEPDTPAAKIPGHVADEVKSARRDQIMAAQQEIAFAYNQGMVGRKLDVLIDGPSPEGKDLWIGRTYADAPDVDGLTFVRSPSIEPGDLVACEIVAAEGYDLIARTEAAPRPRRRARPKPRKKPATSSLTILNN</sequence>
<dbReference type="PROSITE" id="PS50926">
    <property type="entry name" value="TRAM"/>
    <property type="match status" value="1"/>
</dbReference>
<keyword evidence="13" id="KW-0689">Ribosomal protein</keyword>
<dbReference type="SFLD" id="SFLDS00029">
    <property type="entry name" value="Radical_SAM"/>
    <property type="match status" value="1"/>
</dbReference>
<comment type="function">
    <text evidence="8">Catalyzes the methylthiolation of an aspartic acid residue of ribosomal protein uS12.</text>
</comment>
<dbReference type="GO" id="GO:0006400">
    <property type="term" value="P:tRNA modification"/>
    <property type="evidence" value="ECO:0007669"/>
    <property type="project" value="InterPro"/>
</dbReference>
<gene>
    <name evidence="8 13" type="primary">rimO</name>
    <name evidence="13" type="ORF">V5E97_17410</name>
</gene>
<evidence type="ECO:0000256" key="6">
    <source>
        <dbReference type="ARBA" id="ARBA00023004"/>
    </source>
</evidence>
<dbReference type="Pfam" id="PF00919">
    <property type="entry name" value="UPF0004"/>
    <property type="match status" value="1"/>
</dbReference>
<dbReference type="InterPro" id="IPR013848">
    <property type="entry name" value="Methylthiotransferase_N"/>
</dbReference>
<evidence type="ECO:0000313" key="13">
    <source>
        <dbReference type="EMBL" id="XBH07739.1"/>
    </source>
</evidence>
<dbReference type="NCBIfam" id="TIGR01125">
    <property type="entry name" value="30S ribosomal protein S12 methylthiotransferase RimO"/>
    <property type="match status" value="1"/>
</dbReference>
<comment type="subcellular location">
    <subcellularLocation>
        <location evidence="8">Cytoplasm</location>
    </subcellularLocation>
</comment>
<dbReference type="SUPFAM" id="SSF102114">
    <property type="entry name" value="Radical SAM enzymes"/>
    <property type="match status" value="1"/>
</dbReference>
<dbReference type="InterPro" id="IPR002792">
    <property type="entry name" value="TRAM_dom"/>
</dbReference>
<dbReference type="FunFam" id="3.80.30.20:FF:000001">
    <property type="entry name" value="tRNA-2-methylthio-N(6)-dimethylallyladenosine synthase 2"/>
    <property type="match status" value="1"/>
</dbReference>
<reference evidence="13" key="1">
    <citation type="submission" date="2024-05" db="EMBL/GenBank/DDBJ databases">
        <title>Planctomycetes of the genus Singulisphaera possess chitinolytic capabilities.</title>
        <authorList>
            <person name="Ivanova A."/>
        </authorList>
    </citation>
    <scope>NUCLEOTIDE SEQUENCE</scope>
    <source>
        <strain evidence="13">Ch08T</strain>
    </source>
</reference>
<name>A0AAU7CQX7_9BACT</name>
<evidence type="ECO:0000256" key="4">
    <source>
        <dbReference type="ARBA" id="ARBA00022691"/>
    </source>
</evidence>
<keyword evidence="1 8" id="KW-0004">4Fe-4S</keyword>
<protein>
    <recommendedName>
        <fullName evidence="8">Ribosomal protein uS12 methylthiotransferase RimO</fullName>
        <shortName evidence="8">uS12 MTTase</shortName>
        <shortName evidence="8">uS12 methylthiotransferase</shortName>
        <ecNumber evidence="8">2.8.4.4</ecNumber>
    </recommendedName>
    <alternativeName>
        <fullName evidence="8">Ribosomal protein uS12 (aspartate-C(3))-methylthiotransferase</fullName>
    </alternativeName>
    <alternativeName>
        <fullName evidence="8">Ribosome maturation factor RimO</fullName>
    </alternativeName>
</protein>
<feature type="binding site" evidence="8">
    <location>
        <position position="54"/>
    </location>
    <ligand>
        <name>[4Fe-4S] cluster</name>
        <dbReference type="ChEBI" id="CHEBI:49883"/>
        <label>1</label>
    </ligand>
</feature>
<dbReference type="PANTHER" id="PTHR43837">
    <property type="entry name" value="RIBOSOMAL PROTEIN S12 METHYLTHIOTRANSFERASE RIMO"/>
    <property type="match status" value="1"/>
</dbReference>
<dbReference type="Gene3D" id="3.80.30.20">
    <property type="entry name" value="tm_1862 like domain"/>
    <property type="match status" value="1"/>
</dbReference>
<dbReference type="Pfam" id="PF04055">
    <property type="entry name" value="Radical_SAM"/>
    <property type="match status" value="1"/>
</dbReference>
<dbReference type="InterPro" id="IPR023404">
    <property type="entry name" value="rSAM_horseshoe"/>
</dbReference>
<dbReference type="Gene3D" id="2.40.50.140">
    <property type="entry name" value="Nucleic acid-binding proteins"/>
    <property type="match status" value="1"/>
</dbReference>
<dbReference type="InterPro" id="IPR006638">
    <property type="entry name" value="Elp3/MiaA/NifB-like_rSAM"/>
</dbReference>
<dbReference type="GO" id="GO:0103039">
    <property type="term" value="F:protein methylthiotransferase activity"/>
    <property type="evidence" value="ECO:0007669"/>
    <property type="project" value="UniProtKB-EC"/>
</dbReference>
<keyword evidence="13" id="KW-0687">Ribonucleoprotein</keyword>
<dbReference type="CDD" id="cd01335">
    <property type="entry name" value="Radical_SAM"/>
    <property type="match status" value="1"/>
</dbReference>
<dbReference type="RefSeq" id="WP_406700578.1">
    <property type="nucleotide sequence ID" value="NZ_CP155447.1"/>
</dbReference>
<dbReference type="AlphaFoldDB" id="A0AAU7CQX7"/>
<feature type="binding site" evidence="8">
    <location>
        <position position="88"/>
    </location>
    <ligand>
        <name>[4Fe-4S] cluster</name>
        <dbReference type="ChEBI" id="CHEBI:49883"/>
        <label>1</label>
    </ligand>
</feature>
<dbReference type="PROSITE" id="PS01278">
    <property type="entry name" value="MTTASE_RADICAL"/>
    <property type="match status" value="1"/>
</dbReference>
<keyword evidence="5 8" id="KW-0479">Metal-binding</keyword>
<dbReference type="InterPro" id="IPR005839">
    <property type="entry name" value="Methylthiotransferase"/>
</dbReference>
<dbReference type="SMART" id="SM00729">
    <property type="entry name" value="Elp3"/>
    <property type="match status" value="1"/>
</dbReference>
<dbReference type="GO" id="GO:0035599">
    <property type="term" value="F:aspartic acid methylthiotransferase activity"/>
    <property type="evidence" value="ECO:0007669"/>
    <property type="project" value="TreeGrafter"/>
</dbReference>
<evidence type="ECO:0000256" key="1">
    <source>
        <dbReference type="ARBA" id="ARBA00022485"/>
    </source>
</evidence>
<dbReference type="GO" id="GO:0005829">
    <property type="term" value="C:cytosol"/>
    <property type="evidence" value="ECO:0007669"/>
    <property type="project" value="TreeGrafter"/>
</dbReference>
<feature type="domain" description="TRAM" evidence="10">
    <location>
        <begin position="383"/>
        <end position="451"/>
    </location>
</feature>
<accession>A0AAU7CQX7</accession>
<keyword evidence="4 8" id="KW-0949">S-adenosyl-L-methionine</keyword>
<dbReference type="PROSITE" id="PS51449">
    <property type="entry name" value="MTTASE_N"/>
    <property type="match status" value="1"/>
</dbReference>
<dbReference type="PROSITE" id="PS51918">
    <property type="entry name" value="RADICAL_SAM"/>
    <property type="match status" value="1"/>
</dbReference>
<dbReference type="Pfam" id="PF18693">
    <property type="entry name" value="TRAM_2"/>
    <property type="match status" value="1"/>
</dbReference>
<feature type="domain" description="Radical SAM core" evidence="12">
    <location>
        <begin position="150"/>
        <end position="380"/>
    </location>
</feature>
<feature type="binding site" evidence="8">
    <location>
        <position position="18"/>
    </location>
    <ligand>
        <name>[4Fe-4S] cluster</name>
        <dbReference type="ChEBI" id="CHEBI:49883"/>
        <label>1</label>
    </ligand>
</feature>
<feature type="region of interest" description="Disordered" evidence="9">
    <location>
        <begin position="449"/>
        <end position="477"/>
    </location>
</feature>
<comment type="similarity">
    <text evidence="8">Belongs to the methylthiotransferase family. RimO subfamily.</text>
</comment>
<evidence type="ECO:0000256" key="2">
    <source>
        <dbReference type="ARBA" id="ARBA00022490"/>
    </source>
</evidence>
<evidence type="ECO:0000259" key="12">
    <source>
        <dbReference type="PROSITE" id="PS51918"/>
    </source>
</evidence>
<comment type="catalytic activity">
    <reaction evidence="8">
        <text>L-aspartate(89)-[ribosomal protein uS12]-hydrogen + (sulfur carrier)-SH + AH2 + 2 S-adenosyl-L-methionine = 3-methylsulfanyl-L-aspartate(89)-[ribosomal protein uS12]-hydrogen + (sulfur carrier)-H + 5'-deoxyadenosine + L-methionine + A + S-adenosyl-L-homocysteine + 2 H(+)</text>
        <dbReference type="Rhea" id="RHEA:37087"/>
        <dbReference type="Rhea" id="RHEA-COMP:10460"/>
        <dbReference type="Rhea" id="RHEA-COMP:10461"/>
        <dbReference type="Rhea" id="RHEA-COMP:14737"/>
        <dbReference type="Rhea" id="RHEA-COMP:14739"/>
        <dbReference type="ChEBI" id="CHEBI:13193"/>
        <dbReference type="ChEBI" id="CHEBI:15378"/>
        <dbReference type="ChEBI" id="CHEBI:17319"/>
        <dbReference type="ChEBI" id="CHEBI:17499"/>
        <dbReference type="ChEBI" id="CHEBI:29917"/>
        <dbReference type="ChEBI" id="CHEBI:29961"/>
        <dbReference type="ChEBI" id="CHEBI:57844"/>
        <dbReference type="ChEBI" id="CHEBI:57856"/>
        <dbReference type="ChEBI" id="CHEBI:59789"/>
        <dbReference type="ChEBI" id="CHEBI:64428"/>
        <dbReference type="ChEBI" id="CHEBI:73599"/>
        <dbReference type="EC" id="2.8.4.4"/>
    </reaction>
</comment>
<evidence type="ECO:0000256" key="3">
    <source>
        <dbReference type="ARBA" id="ARBA00022679"/>
    </source>
</evidence>
<dbReference type="PANTHER" id="PTHR43837:SF1">
    <property type="entry name" value="RIBOSOMAL PROTEIN US12 METHYLTHIOTRANSFERASE RIMO"/>
    <property type="match status" value="1"/>
</dbReference>
<dbReference type="HAMAP" id="MF_01865">
    <property type="entry name" value="MTTase_RimO"/>
    <property type="match status" value="1"/>
</dbReference>
<dbReference type="GO" id="GO:0046872">
    <property type="term" value="F:metal ion binding"/>
    <property type="evidence" value="ECO:0007669"/>
    <property type="project" value="UniProtKB-KW"/>
</dbReference>
<dbReference type="InterPro" id="IPR020612">
    <property type="entry name" value="Methylthiotransferase_CS"/>
</dbReference>
<evidence type="ECO:0000256" key="5">
    <source>
        <dbReference type="ARBA" id="ARBA00022723"/>
    </source>
</evidence>
<dbReference type="GO" id="GO:0051539">
    <property type="term" value="F:4 iron, 4 sulfur cluster binding"/>
    <property type="evidence" value="ECO:0007669"/>
    <property type="project" value="UniProtKB-UniRule"/>
</dbReference>
<dbReference type="InterPro" id="IPR005840">
    <property type="entry name" value="Ribosomal_uS12_MeSTrfase_RimO"/>
</dbReference>
<proteinExistence type="inferred from homology"/>
<evidence type="ECO:0000256" key="9">
    <source>
        <dbReference type="SAM" id="MobiDB-lite"/>
    </source>
</evidence>
<dbReference type="InterPro" id="IPR007197">
    <property type="entry name" value="rSAM"/>
</dbReference>
<evidence type="ECO:0000256" key="7">
    <source>
        <dbReference type="ARBA" id="ARBA00023014"/>
    </source>
</evidence>
<keyword evidence="6 8" id="KW-0408">Iron</keyword>
<keyword evidence="7 8" id="KW-0411">Iron-sulfur</keyword>
<dbReference type="NCBIfam" id="TIGR00089">
    <property type="entry name" value="MiaB/RimO family radical SAM methylthiotransferase"/>
    <property type="match status" value="1"/>
</dbReference>
<feature type="binding site" evidence="8">
    <location>
        <position position="171"/>
    </location>
    <ligand>
        <name>[4Fe-4S] cluster</name>
        <dbReference type="ChEBI" id="CHEBI:49883"/>
        <label>2</label>
        <note>4Fe-4S-S-AdoMet</note>
    </ligand>
</feature>
<dbReference type="Gene3D" id="3.40.50.12160">
    <property type="entry name" value="Methylthiotransferase, N-terminal domain"/>
    <property type="match status" value="1"/>
</dbReference>
<dbReference type="EC" id="2.8.4.4" evidence="8"/>
<evidence type="ECO:0000259" key="11">
    <source>
        <dbReference type="PROSITE" id="PS51449"/>
    </source>
</evidence>
<feature type="binding site" evidence="8">
    <location>
        <position position="168"/>
    </location>
    <ligand>
        <name>[4Fe-4S] cluster</name>
        <dbReference type="ChEBI" id="CHEBI:49883"/>
        <label>2</label>
        <note>4Fe-4S-S-AdoMet</note>
    </ligand>
</feature>
<feature type="compositionally biased region" description="Basic residues" evidence="9">
    <location>
        <begin position="454"/>
        <end position="467"/>
    </location>
</feature>
<dbReference type="SFLD" id="SFLDG01061">
    <property type="entry name" value="methylthiotransferase"/>
    <property type="match status" value="1"/>
</dbReference>
<keyword evidence="3 8" id="KW-0808">Transferase</keyword>
<dbReference type="GO" id="GO:0005840">
    <property type="term" value="C:ribosome"/>
    <property type="evidence" value="ECO:0007669"/>
    <property type="project" value="UniProtKB-KW"/>
</dbReference>
<keyword evidence="2 8" id="KW-0963">Cytoplasm</keyword>
<evidence type="ECO:0000256" key="8">
    <source>
        <dbReference type="HAMAP-Rule" id="MF_01865"/>
    </source>
</evidence>
<dbReference type="InterPro" id="IPR012340">
    <property type="entry name" value="NA-bd_OB-fold"/>
</dbReference>
<dbReference type="SFLD" id="SFLDF00274">
    <property type="entry name" value="ribosomal_protein_S12_methylth"/>
    <property type="match status" value="1"/>
</dbReference>
<feature type="domain" description="MTTase N-terminal" evidence="11">
    <location>
        <begin position="9"/>
        <end position="125"/>
    </location>
</feature>
<dbReference type="SFLD" id="SFLDG01082">
    <property type="entry name" value="B12-binding_domain_containing"/>
    <property type="match status" value="1"/>
</dbReference>
<evidence type="ECO:0000259" key="10">
    <source>
        <dbReference type="PROSITE" id="PS50926"/>
    </source>
</evidence>
<dbReference type="EMBL" id="CP155447">
    <property type="protein sequence ID" value="XBH07739.1"/>
    <property type="molecule type" value="Genomic_DNA"/>
</dbReference>
<organism evidence="13">
    <name type="scientific">Singulisphaera sp. Ch08</name>
    <dbReference type="NCBI Taxonomy" id="3120278"/>
    <lineage>
        <taxon>Bacteria</taxon>
        <taxon>Pseudomonadati</taxon>
        <taxon>Planctomycetota</taxon>
        <taxon>Planctomycetia</taxon>
        <taxon>Isosphaerales</taxon>
        <taxon>Isosphaeraceae</taxon>
        <taxon>Singulisphaera</taxon>
    </lineage>
</organism>
<dbReference type="InterPro" id="IPR038135">
    <property type="entry name" value="Methylthiotransferase_N_sf"/>
</dbReference>
<feature type="binding site" evidence="8">
    <location>
        <position position="164"/>
    </location>
    <ligand>
        <name>[4Fe-4S] cluster</name>
        <dbReference type="ChEBI" id="CHEBI:49883"/>
        <label>2</label>
        <note>4Fe-4S-S-AdoMet</note>
    </ligand>
</feature>